<feature type="region of interest" description="Disordered" evidence="1">
    <location>
        <begin position="88"/>
        <end position="110"/>
    </location>
</feature>
<reference evidence="2" key="1">
    <citation type="submission" date="2020-04" db="EMBL/GenBank/DDBJ databases">
        <authorList>
            <person name="Chiriac C."/>
            <person name="Salcher M."/>
            <person name="Ghai R."/>
            <person name="Kavagutti S V."/>
        </authorList>
    </citation>
    <scope>NUCLEOTIDE SEQUENCE</scope>
</reference>
<evidence type="ECO:0000313" key="2">
    <source>
        <dbReference type="EMBL" id="CAB4155951.1"/>
    </source>
</evidence>
<name>A0A6J5NEK3_9CAUD</name>
<organism evidence="2">
    <name type="scientific">uncultured Caudovirales phage</name>
    <dbReference type="NCBI Taxonomy" id="2100421"/>
    <lineage>
        <taxon>Viruses</taxon>
        <taxon>Duplodnaviria</taxon>
        <taxon>Heunggongvirae</taxon>
        <taxon>Uroviricota</taxon>
        <taxon>Caudoviricetes</taxon>
        <taxon>Peduoviridae</taxon>
        <taxon>Maltschvirus</taxon>
        <taxon>Maltschvirus maltsch</taxon>
    </lineage>
</organism>
<protein>
    <submittedName>
        <fullName evidence="2">Uncharacterized protein</fullName>
    </submittedName>
</protein>
<dbReference type="EMBL" id="LR796636">
    <property type="protein sequence ID" value="CAB4155951.1"/>
    <property type="molecule type" value="Genomic_DNA"/>
</dbReference>
<gene>
    <name evidence="2" type="ORF">UFOVP672_38</name>
</gene>
<feature type="compositionally biased region" description="Basic and acidic residues" evidence="1">
    <location>
        <begin position="100"/>
        <end position="110"/>
    </location>
</feature>
<accession>A0A6J5NEK3</accession>
<sequence length="110" mass="12552">MDTIFKIEGYETSRDYERLADLMQTQSVVCIVDYGNDCRDVAHTLWSPSNDGKGIWQLSGRGIGYIYGWNREDFIQQCGRANVEIILPNDQAHPQPGAEVAERKTKEQNE</sequence>
<evidence type="ECO:0000256" key="1">
    <source>
        <dbReference type="SAM" id="MobiDB-lite"/>
    </source>
</evidence>
<proteinExistence type="predicted"/>